<sequence>MFWMLPLTLIIFLYTRKMALKIKNPLFNPIVITVLILIPILLVTHTSYTTYFSNVKIIHELLPYSVVALAYPLYELMPQIKSRWKSILFVTFVASITAMLSGVSIAFWLGGDKEILASILPKSVTTAIAVTISQNEGGVPSITAMCVILVGTLGAIFGHQLLNLFKIKSPAARGLAIGAVAHAVGTARCIEVDYNEGAYSSLSLVLCAIMTSITAPFLFPVLIFIFSLF</sequence>
<dbReference type="NCBIfam" id="NF007983">
    <property type="entry name" value="PRK10711.1"/>
    <property type="match status" value="1"/>
</dbReference>
<feature type="transmembrane region" description="Helical" evidence="5">
    <location>
        <begin position="139"/>
        <end position="159"/>
    </location>
</feature>
<dbReference type="Proteomes" id="UP000030901">
    <property type="component" value="Chromosome"/>
</dbReference>
<evidence type="ECO:0000256" key="2">
    <source>
        <dbReference type="ARBA" id="ARBA00022692"/>
    </source>
</evidence>
<comment type="subcellular location">
    <subcellularLocation>
        <location evidence="1">Membrane</location>
        <topology evidence="1">Multi-pass membrane protein</topology>
    </subcellularLocation>
</comment>
<keyword evidence="4 5" id="KW-0472">Membrane</keyword>
<keyword evidence="2 5" id="KW-0812">Transmembrane</keyword>
<accession>A0A0A7S6Q3</accession>
<dbReference type="OrthoDB" id="9811701at2"/>
<evidence type="ECO:0000256" key="1">
    <source>
        <dbReference type="ARBA" id="ARBA00004141"/>
    </source>
</evidence>
<dbReference type="STRING" id="1267021.FPB0191_01067"/>
<feature type="transmembrane region" description="Helical" evidence="5">
    <location>
        <begin position="57"/>
        <end position="74"/>
    </location>
</feature>
<dbReference type="NCBIfam" id="TIGR00659">
    <property type="entry name" value="CidB/LrgB family autolysis modulator"/>
    <property type="match status" value="1"/>
</dbReference>
<feature type="transmembrane region" description="Helical" evidence="5">
    <location>
        <begin position="202"/>
        <end position="226"/>
    </location>
</feature>
<evidence type="ECO:0000256" key="5">
    <source>
        <dbReference type="SAM" id="Phobius"/>
    </source>
</evidence>
<dbReference type="PANTHER" id="PTHR30249:SF0">
    <property type="entry name" value="PLASTIDAL GLYCOLATE_GLYCERATE TRANSLOCATOR 1, CHLOROPLASTIC"/>
    <property type="match status" value="1"/>
</dbReference>
<evidence type="ECO:0000256" key="4">
    <source>
        <dbReference type="ARBA" id="ARBA00023136"/>
    </source>
</evidence>
<feature type="transmembrane region" description="Helical" evidence="5">
    <location>
        <begin position="86"/>
        <end position="109"/>
    </location>
</feature>
<keyword evidence="3 5" id="KW-1133">Transmembrane helix</keyword>
<protein>
    <submittedName>
        <fullName evidence="6">TIGR00659 family protein</fullName>
    </submittedName>
</protein>
<dbReference type="InterPro" id="IPR005261">
    <property type="entry name" value="YohK-like"/>
</dbReference>
<dbReference type="AlphaFoldDB" id="A0A0A7S6Q3"/>
<organism evidence="6 7">
    <name type="scientific">Frischella perrara</name>
    <dbReference type="NCBI Taxonomy" id="1267021"/>
    <lineage>
        <taxon>Bacteria</taxon>
        <taxon>Pseudomonadati</taxon>
        <taxon>Pseudomonadota</taxon>
        <taxon>Gammaproteobacteria</taxon>
        <taxon>Orbales</taxon>
        <taxon>Orbaceae</taxon>
        <taxon>Frischella</taxon>
    </lineage>
</organism>
<dbReference type="PANTHER" id="PTHR30249">
    <property type="entry name" value="PUTATIVE SEROTONIN TRANSPORTER"/>
    <property type="match status" value="1"/>
</dbReference>
<dbReference type="EMBL" id="CP009056">
    <property type="protein sequence ID" value="AJA44891.1"/>
    <property type="molecule type" value="Genomic_DNA"/>
</dbReference>
<dbReference type="KEGG" id="fpp:FPB0191_01067"/>
<keyword evidence="7" id="KW-1185">Reference proteome</keyword>
<evidence type="ECO:0000256" key="3">
    <source>
        <dbReference type="ARBA" id="ARBA00022989"/>
    </source>
</evidence>
<name>A0A0A7S6Q3_FRIPE</name>
<dbReference type="HOGENOM" id="CLU_082099_3_0_6"/>
<dbReference type="GO" id="GO:0016020">
    <property type="term" value="C:membrane"/>
    <property type="evidence" value="ECO:0007669"/>
    <property type="project" value="UniProtKB-SubCell"/>
</dbReference>
<gene>
    <name evidence="6" type="ORF">FPB0191_01067</name>
</gene>
<dbReference type="Pfam" id="PF04172">
    <property type="entry name" value="LrgB"/>
    <property type="match status" value="1"/>
</dbReference>
<proteinExistence type="predicted"/>
<dbReference type="RefSeq" id="WP_039104487.1">
    <property type="nucleotide sequence ID" value="NZ_CP009056.1"/>
</dbReference>
<dbReference type="InterPro" id="IPR007300">
    <property type="entry name" value="CidB/LrgB"/>
</dbReference>
<evidence type="ECO:0000313" key="7">
    <source>
        <dbReference type="Proteomes" id="UP000030901"/>
    </source>
</evidence>
<evidence type="ECO:0000313" key="6">
    <source>
        <dbReference type="EMBL" id="AJA44891.1"/>
    </source>
</evidence>
<feature type="transmembrane region" description="Helical" evidence="5">
    <location>
        <begin position="26"/>
        <end position="45"/>
    </location>
</feature>
<reference evidence="6 7" key="1">
    <citation type="journal article" date="2014" name="Appl. Environ. Microbiol.">
        <title>Gut symbionts from distinct hosts exhibit genotoxic activity via divergent colibactin biosynthetic pathways.</title>
        <authorList>
            <person name="Engel P."/>
            <person name="Vizcaino M.I."/>
            <person name="Crawford J.M."/>
        </authorList>
    </citation>
    <scope>NUCLEOTIDE SEQUENCE [LARGE SCALE GENOMIC DNA]</scope>
    <source>
        <strain evidence="6 7">PEB0191</strain>
    </source>
</reference>